<dbReference type="EMBL" id="JN638751">
    <property type="protein sequence ID" value="AEO93465.1"/>
    <property type="molecule type" value="Genomic_DNA"/>
</dbReference>
<dbReference type="RefSeq" id="YP_009015509.1">
    <property type="nucleotide sequence ID" value="NC_023719.1"/>
</dbReference>
<name>G3MBS2_9CAUD</name>
<dbReference type="GeneID" id="18563421"/>
<organism evidence="1 2">
    <name type="scientific">Bacillus phage G</name>
    <dbReference type="NCBI Taxonomy" id="2884420"/>
    <lineage>
        <taxon>Viruses</taxon>
        <taxon>Duplodnaviria</taxon>
        <taxon>Heunggongvirae</taxon>
        <taxon>Uroviricota</taxon>
        <taxon>Caudoviricetes</taxon>
        <taxon>Donellivirus</taxon>
        <taxon>Donellivirus gee</taxon>
    </lineage>
</organism>
<evidence type="ECO:0000313" key="1">
    <source>
        <dbReference type="EMBL" id="AEO93465.1"/>
    </source>
</evidence>
<dbReference type="KEGG" id="vg:18563421"/>
<sequence length="203" mass="24150">MGKYRKNVLRPTRKKIPNLLDRVREHIVHLRDYGDEIAKKERRYFRGFVTKESLAKQFGVLEGEIQHCLQKLNLEGLVSQAIKMRGDDRWTPDFYYINNCVYVKEEEKAHPLFNLDICPICETELEAKSHRPHITPFNKHCPNKCFSHTMEDDGNIVTIFGKDIYFKEMLSKGLKHQARNTMDKEIAYWRKDYRYVLKLLEGK</sequence>
<dbReference type="Proteomes" id="UP000009273">
    <property type="component" value="Segment"/>
</dbReference>
<accession>G3MBS2</accession>
<protein>
    <submittedName>
        <fullName evidence="1">Gp206</fullName>
    </submittedName>
</protein>
<evidence type="ECO:0000313" key="2">
    <source>
        <dbReference type="Proteomes" id="UP000009273"/>
    </source>
</evidence>
<keyword evidence="2" id="KW-1185">Reference proteome</keyword>
<proteinExistence type="predicted"/>
<reference evidence="1 2" key="1">
    <citation type="submission" date="2011-09" db="EMBL/GenBank/DDBJ databases">
        <authorList>
            <person name="Pope W.H."/>
            <person name="Pedulla M.L."/>
            <person name="Ford M.E."/>
            <person name="Peebles C.L."/>
            <person name="Hatfull G.H."/>
            <person name="Hendrix R.W."/>
        </authorList>
    </citation>
    <scope>NUCLEOTIDE SEQUENCE [LARGE SCALE GENOMIC DNA]</scope>
    <source>
        <strain evidence="1">G</strain>
    </source>
</reference>
<gene>
    <name evidence="1" type="primary">206</name>
    <name evidence="1" type="ORF">G_206</name>
</gene>